<evidence type="ECO:0000313" key="2">
    <source>
        <dbReference type="EMBL" id="NHN54230.1"/>
    </source>
</evidence>
<proteinExistence type="predicted"/>
<dbReference type="AlphaFoldDB" id="A0A967AYM7"/>
<comment type="caution">
    <text evidence="2">The sequence shown here is derived from an EMBL/GenBank/DDBJ whole genome shotgun (WGS) entry which is preliminary data.</text>
</comment>
<dbReference type="RefSeq" id="WP_166191558.1">
    <property type="nucleotide sequence ID" value="NZ_JAAOIV010000001.1"/>
</dbReference>
<protein>
    <submittedName>
        <fullName evidence="2">YbaK/EbsC family protein</fullName>
    </submittedName>
</protein>
<dbReference type="PANTHER" id="PTHR30411">
    <property type="entry name" value="CYTOPLASMIC PROTEIN"/>
    <property type="match status" value="1"/>
</dbReference>
<dbReference type="Pfam" id="PF04073">
    <property type="entry name" value="tRNA_edit"/>
    <property type="match status" value="1"/>
</dbReference>
<evidence type="ECO:0000259" key="1">
    <source>
        <dbReference type="Pfam" id="PF04073"/>
    </source>
</evidence>
<dbReference type="CDD" id="cd04333">
    <property type="entry name" value="ProX_deacylase"/>
    <property type="match status" value="1"/>
</dbReference>
<dbReference type="EMBL" id="JAAOIV010000001">
    <property type="protein sequence ID" value="NHN54230.1"/>
    <property type="molecule type" value="Genomic_DNA"/>
</dbReference>
<organism evidence="2 3">
    <name type="scientific">Metallococcus carri</name>
    <dbReference type="NCBI Taxonomy" id="1656884"/>
    <lineage>
        <taxon>Bacteria</taxon>
        <taxon>Bacillati</taxon>
        <taxon>Actinomycetota</taxon>
        <taxon>Actinomycetes</taxon>
        <taxon>Micrococcales</taxon>
        <taxon>Dermacoccaceae</taxon>
        <taxon>Metallococcus</taxon>
    </lineage>
</organism>
<dbReference type="Gene3D" id="3.90.960.10">
    <property type="entry name" value="YbaK/aminoacyl-tRNA synthetase-associated domain"/>
    <property type="match status" value="1"/>
</dbReference>
<reference evidence="2" key="1">
    <citation type="submission" date="2020-03" db="EMBL/GenBank/DDBJ databases">
        <title>Draft sequencing of Calidifontibacter sp. DB0510.</title>
        <authorList>
            <person name="Kim D.-U."/>
        </authorList>
    </citation>
    <scope>NUCLEOTIDE SEQUENCE</scope>
    <source>
        <strain evidence="2">DB0510</strain>
    </source>
</reference>
<accession>A0A967AYM7</accession>
<dbReference type="PANTHER" id="PTHR30411:SF1">
    <property type="entry name" value="CYTOPLASMIC PROTEIN"/>
    <property type="match status" value="1"/>
</dbReference>
<dbReference type="InterPro" id="IPR007214">
    <property type="entry name" value="YbaK/aa-tRNA-synth-assoc-dom"/>
</dbReference>
<keyword evidence="3" id="KW-1185">Reference proteome</keyword>
<dbReference type="SUPFAM" id="SSF55826">
    <property type="entry name" value="YbaK/ProRS associated domain"/>
    <property type="match status" value="1"/>
</dbReference>
<dbReference type="InterPro" id="IPR036754">
    <property type="entry name" value="YbaK/aa-tRNA-synt-asso_dom_sf"/>
</dbReference>
<sequence length="155" mass="16408">MHQTNALVLHHMRDRGVEPDFRVLGEEVRTAQLAAAALGCEVGAIANSLCFLADDEPILVMTSGAHRVDTDHLASVIGATRIDKAPAARVRAATGQVIGGVAPTGHPTPLRTFVDTDLAVYQRIWAAAGTPASIMSMTYDELLRVTDGTPVQVTP</sequence>
<name>A0A967AYM7_9MICO</name>
<gene>
    <name evidence="2" type="ORF">G9U51_00330</name>
</gene>
<feature type="domain" description="YbaK/aminoacyl-tRNA synthetase-associated" evidence="1">
    <location>
        <begin position="26"/>
        <end position="144"/>
    </location>
</feature>
<evidence type="ECO:0000313" key="3">
    <source>
        <dbReference type="Proteomes" id="UP000744769"/>
    </source>
</evidence>
<dbReference type="GO" id="GO:0002161">
    <property type="term" value="F:aminoacyl-tRNA deacylase activity"/>
    <property type="evidence" value="ECO:0007669"/>
    <property type="project" value="InterPro"/>
</dbReference>
<dbReference type="Proteomes" id="UP000744769">
    <property type="component" value="Unassembled WGS sequence"/>
</dbReference>